<dbReference type="InterPro" id="IPR003735">
    <property type="entry name" value="Metal_Tscrpt_repr"/>
</dbReference>
<dbReference type="GO" id="GO:0045892">
    <property type="term" value="P:negative regulation of DNA-templated transcription"/>
    <property type="evidence" value="ECO:0007669"/>
    <property type="project" value="UniProtKB-ARBA"/>
</dbReference>
<dbReference type="GO" id="GO:0003677">
    <property type="term" value="F:DNA binding"/>
    <property type="evidence" value="ECO:0007669"/>
    <property type="project" value="InterPro"/>
</dbReference>
<dbReference type="RefSeq" id="WP_260762756.1">
    <property type="nucleotide sequence ID" value="NZ_CP045921.1"/>
</dbReference>
<dbReference type="Proteomes" id="UP001059824">
    <property type="component" value="Chromosome"/>
</dbReference>
<dbReference type="PANTHER" id="PTHR33677">
    <property type="entry name" value="TRANSCRIPTIONAL REPRESSOR FRMR-RELATED"/>
    <property type="match status" value="1"/>
</dbReference>
<dbReference type="InterPro" id="IPR038390">
    <property type="entry name" value="Metal_Tscrpt_repr_sf"/>
</dbReference>
<evidence type="ECO:0000313" key="1">
    <source>
        <dbReference type="EMBL" id="QHN43016.1"/>
    </source>
</evidence>
<dbReference type="GO" id="GO:0046872">
    <property type="term" value="F:metal ion binding"/>
    <property type="evidence" value="ECO:0007669"/>
    <property type="project" value="InterPro"/>
</dbReference>
<proteinExistence type="predicted"/>
<dbReference type="Pfam" id="PF02583">
    <property type="entry name" value="Trns_repr_metal"/>
    <property type="match status" value="1"/>
</dbReference>
<dbReference type="KEGG" id="mama:GII36_04120"/>
<name>A0A857MKD3_9BACT</name>
<dbReference type="AlphaFoldDB" id="A0A857MKD3"/>
<dbReference type="EMBL" id="CP045921">
    <property type="protein sequence ID" value="QHN43016.1"/>
    <property type="molecule type" value="Genomic_DNA"/>
</dbReference>
<reference evidence="1" key="1">
    <citation type="journal article" date="2021" name="Nat. Microbiol.">
        <title>Cocultivation of an ultrasmall environmental parasitic bacterium with lytic ability against bacteria associated with wastewater foams.</title>
        <authorList>
            <person name="Batinovic S."/>
            <person name="Rose J.J.A."/>
            <person name="Ratcliffe J."/>
            <person name="Seviour R.J."/>
            <person name="Petrovski S."/>
        </authorList>
    </citation>
    <scope>NUCLEOTIDE SEQUENCE</scope>
    <source>
        <strain evidence="1">JR1</strain>
    </source>
</reference>
<protein>
    <submittedName>
        <fullName evidence="1">Metal-sensing transcriptional repressor</fullName>
    </submittedName>
</protein>
<organism evidence="1 2">
    <name type="scientific">Candidatus Mycosynbacter amalyticus</name>
    <dbReference type="NCBI Taxonomy" id="2665156"/>
    <lineage>
        <taxon>Bacteria</taxon>
        <taxon>Candidatus Saccharimonadota</taxon>
        <taxon>Candidatus Saccharimonadota incertae sedis</taxon>
        <taxon>Candidatus Mycosynbacter</taxon>
    </lineage>
</organism>
<sequence length="94" mass="10798">MIAEIKKQAINRSHRIEGQFKALERAIDNEVYCMDILTQSLAIQKSLASLNKLILENHLRTHMAHSLGSHDPAEQDKAIEEMMKLYELNNIRGK</sequence>
<gene>
    <name evidence="1" type="ORF">GII36_04120</name>
</gene>
<dbReference type="CDD" id="cd10148">
    <property type="entry name" value="CsoR-like_DUF156"/>
    <property type="match status" value="1"/>
</dbReference>
<keyword evidence="2" id="KW-1185">Reference proteome</keyword>
<accession>A0A857MKD3</accession>
<dbReference type="Gene3D" id="1.20.58.1000">
    <property type="entry name" value="Metal-sensitive repressor, helix protomer"/>
    <property type="match status" value="1"/>
</dbReference>
<evidence type="ECO:0000313" key="2">
    <source>
        <dbReference type="Proteomes" id="UP001059824"/>
    </source>
</evidence>